<feature type="region of interest" description="Disordered" evidence="1">
    <location>
        <begin position="51"/>
        <end position="103"/>
    </location>
</feature>
<dbReference type="Proteomes" id="UP000747542">
    <property type="component" value="Unassembled WGS sequence"/>
</dbReference>
<evidence type="ECO:0000313" key="3">
    <source>
        <dbReference type="Proteomes" id="UP000747542"/>
    </source>
</evidence>
<feature type="compositionally biased region" description="Polar residues" evidence="1">
    <location>
        <begin position="73"/>
        <end position="82"/>
    </location>
</feature>
<dbReference type="EMBL" id="JAHLQT010043055">
    <property type="protein sequence ID" value="KAG7155121.1"/>
    <property type="molecule type" value="Genomic_DNA"/>
</dbReference>
<protein>
    <submittedName>
        <fullName evidence="2">Uncharacterized protein</fullName>
    </submittedName>
</protein>
<comment type="caution">
    <text evidence="2">The sequence shown here is derived from an EMBL/GenBank/DDBJ whole genome shotgun (WGS) entry which is preliminary data.</text>
</comment>
<feature type="non-terminal residue" evidence="2">
    <location>
        <position position="1"/>
    </location>
</feature>
<reference evidence="2" key="1">
    <citation type="journal article" date="2021" name="Sci. Adv.">
        <title>The American lobster genome reveals insights on longevity, neural, and immune adaptations.</title>
        <authorList>
            <person name="Polinski J.M."/>
            <person name="Zimin A.V."/>
            <person name="Clark K.F."/>
            <person name="Kohn A.B."/>
            <person name="Sadowski N."/>
            <person name="Timp W."/>
            <person name="Ptitsyn A."/>
            <person name="Khanna P."/>
            <person name="Romanova D.Y."/>
            <person name="Williams P."/>
            <person name="Greenwood S.J."/>
            <person name="Moroz L.L."/>
            <person name="Walt D.R."/>
            <person name="Bodnar A.G."/>
        </authorList>
    </citation>
    <scope>NUCLEOTIDE SEQUENCE</scope>
    <source>
        <strain evidence="2">GMGI-L3</strain>
    </source>
</reference>
<dbReference type="AlphaFoldDB" id="A0A8J5MKV4"/>
<name>A0A8J5MKV4_HOMAM</name>
<sequence length="309" mass="34423">WPYPEPLSYSPLAVNGGIHTATDPVVYHLIEDQNKQILKLTKVDTTLEKQQENESVRGVRTSEATGDKVLYPTGSTVNQDSVLQYHDDSDPEESSGCLRNDDKESVEYRDPLTMGESPSAQQNNVWTNQSQPISSHLVSFLIIQVQQNEINDNDQTSQPVAVDAGSPDVLLDPHIEAVKKQLMQFGISFMDPASLTTNHKAVMDTMYVPGFHNMLSMYQSTISTHYLESDAMAAKYLTDSQLAAIAAMSPAMKKRNEGEGTRKINDSTGPVEVIGSQERMQSQLYKFTVNNNFSLATKKFLERYGLHDD</sequence>
<accession>A0A8J5MKV4</accession>
<evidence type="ECO:0000256" key="1">
    <source>
        <dbReference type="SAM" id="MobiDB-lite"/>
    </source>
</evidence>
<gene>
    <name evidence="2" type="ORF">Hamer_G020984</name>
</gene>
<evidence type="ECO:0000313" key="2">
    <source>
        <dbReference type="EMBL" id="KAG7155121.1"/>
    </source>
</evidence>
<organism evidence="2 3">
    <name type="scientific">Homarus americanus</name>
    <name type="common">American lobster</name>
    <dbReference type="NCBI Taxonomy" id="6706"/>
    <lineage>
        <taxon>Eukaryota</taxon>
        <taxon>Metazoa</taxon>
        <taxon>Ecdysozoa</taxon>
        <taxon>Arthropoda</taxon>
        <taxon>Crustacea</taxon>
        <taxon>Multicrustacea</taxon>
        <taxon>Malacostraca</taxon>
        <taxon>Eumalacostraca</taxon>
        <taxon>Eucarida</taxon>
        <taxon>Decapoda</taxon>
        <taxon>Pleocyemata</taxon>
        <taxon>Astacidea</taxon>
        <taxon>Nephropoidea</taxon>
        <taxon>Nephropidae</taxon>
        <taxon>Homarus</taxon>
    </lineage>
</organism>
<proteinExistence type="predicted"/>
<keyword evidence="3" id="KW-1185">Reference proteome</keyword>